<reference evidence="2" key="1">
    <citation type="submission" date="2015-09" db="EMBL/GenBank/DDBJ databases">
        <authorList>
            <person name="Bertelli C."/>
        </authorList>
    </citation>
    <scope>NUCLEOTIDE SEQUENCE [LARGE SCALE GENOMIC DNA]</scope>
    <source>
        <strain evidence="2">KNic</strain>
    </source>
</reference>
<gene>
    <name evidence="1" type="ORF">PNK_0624</name>
</gene>
<dbReference type="AlphaFoldDB" id="A0A0U5K2C1"/>
<keyword evidence="2" id="KW-1185">Reference proteome</keyword>
<evidence type="ECO:0000313" key="1">
    <source>
        <dbReference type="EMBL" id="CUI16251.1"/>
    </source>
</evidence>
<sequence length="74" mass="8472">MLKLTHLNIGNFELACKQFKAISNELSYKALHEKLVKFYLYSQLSSMINPPVFVTHNTAAMIYGGKMRNHPLCL</sequence>
<dbReference type="InParanoid" id="A0A0U5K2C1"/>
<protein>
    <submittedName>
        <fullName evidence="1">Uncharacterized protein</fullName>
    </submittedName>
</protein>
<organism evidence="1 2">
    <name type="scientific">Candidatus Protochlamydia naegleriophila</name>
    <dbReference type="NCBI Taxonomy" id="389348"/>
    <lineage>
        <taxon>Bacteria</taxon>
        <taxon>Pseudomonadati</taxon>
        <taxon>Chlamydiota</taxon>
        <taxon>Chlamydiia</taxon>
        <taxon>Parachlamydiales</taxon>
        <taxon>Parachlamydiaceae</taxon>
        <taxon>Candidatus Protochlamydia</taxon>
    </lineage>
</organism>
<proteinExistence type="predicted"/>
<name>A0A0U5K2C1_9BACT</name>
<dbReference type="EMBL" id="LN879502">
    <property type="protein sequence ID" value="CUI16251.1"/>
    <property type="molecule type" value="Genomic_DNA"/>
</dbReference>
<evidence type="ECO:0000313" key="2">
    <source>
        <dbReference type="Proteomes" id="UP000069902"/>
    </source>
</evidence>
<dbReference type="KEGG" id="pnl:PNK_0624"/>
<dbReference type="Proteomes" id="UP000069902">
    <property type="component" value="Chromosome cPNK"/>
</dbReference>
<dbReference type="STRING" id="389348.PNK_0624"/>
<accession>A0A0U5K2C1</accession>